<evidence type="ECO:0000313" key="1">
    <source>
        <dbReference type="EMBL" id="EMS68406.1"/>
    </source>
</evidence>
<dbReference type="PANTHER" id="PTHR47972:SF2">
    <property type="entry name" value="KINESIN-LIKE PROTEIN KIN-14S"/>
    <property type="match status" value="1"/>
</dbReference>
<dbReference type="InterPro" id="IPR027417">
    <property type="entry name" value="P-loop_NTPase"/>
</dbReference>
<dbReference type="InterPro" id="IPR027640">
    <property type="entry name" value="Kinesin-like_fam"/>
</dbReference>
<dbReference type="STRING" id="4572.M8A8N0"/>
<dbReference type="Gene3D" id="3.40.850.10">
    <property type="entry name" value="Kinesin motor domain"/>
    <property type="match status" value="1"/>
</dbReference>
<dbReference type="AlphaFoldDB" id="M8A8N0"/>
<gene>
    <name evidence="1" type="ORF">TRIUR3_05336</name>
</gene>
<dbReference type="GO" id="GO:0007018">
    <property type="term" value="P:microtubule-based movement"/>
    <property type="evidence" value="ECO:0007669"/>
    <property type="project" value="InterPro"/>
</dbReference>
<dbReference type="GO" id="GO:0008017">
    <property type="term" value="F:microtubule binding"/>
    <property type="evidence" value="ECO:0007669"/>
    <property type="project" value="TreeGrafter"/>
</dbReference>
<accession>M8A8N0</accession>
<protein>
    <submittedName>
        <fullName evidence="1">Kinesin-4</fullName>
    </submittedName>
</protein>
<dbReference type="SUPFAM" id="SSF52540">
    <property type="entry name" value="P-loop containing nucleoside triphosphate hydrolases"/>
    <property type="match status" value="1"/>
</dbReference>
<dbReference type="EMBL" id="KD006994">
    <property type="protein sequence ID" value="EMS68406.1"/>
    <property type="molecule type" value="Genomic_DNA"/>
</dbReference>
<sequence length="311" mass="35099">MVYHYRGSDSVFVDSDKNNIVKGQVFLLIKVRRRISKKTYIEGVYHKSIAGFLEEGKRENGRFCYSASALKFCHPDQRLRSDVLPNKRDSLSILVALRVPDPRNPVGNSQISGLTPPEIMPEKRIHNNLHDHTFLPLLPCASFPIAASRPGLWSLPALLQAASDLLCRTPWPWSKAPSDLPNQINDDDERISQPFRPSYMKNLIGEANYEICQERFSTTANDVVFAENLSVVRVAIMSGHLLTGQWSRTHIWLFEHAGNERLPKTELEGERSKEANFIDKSLSALGDAIASLTFKAPTELEEAQPTKNHVR</sequence>
<dbReference type="GO" id="GO:0015630">
    <property type="term" value="C:microtubule cytoskeleton"/>
    <property type="evidence" value="ECO:0007669"/>
    <property type="project" value="TreeGrafter"/>
</dbReference>
<proteinExistence type="predicted"/>
<reference evidence="1" key="1">
    <citation type="journal article" date="2013" name="Nature">
        <title>Draft genome of the wheat A-genome progenitor Triticum urartu.</title>
        <authorList>
            <person name="Ling H.Q."/>
            <person name="Zhao S."/>
            <person name="Liu D."/>
            <person name="Wang J."/>
            <person name="Sun H."/>
            <person name="Zhang C."/>
            <person name="Fan H."/>
            <person name="Li D."/>
            <person name="Dong L."/>
            <person name="Tao Y."/>
            <person name="Gao C."/>
            <person name="Wu H."/>
            <person name="Li Y."/>
            <person name="Cui Y."/>
            <person name="Guo X."/>
            <person name="Zheng S."/>
            <person name="Wang B."/>
            <person name="Yu K."/>
            <person name="Liang Q."/>
            <person name="Yang W."/>
            <person name="Lou X."/>
            <person name="Chen J."/>
            <person name="Feng M."/>
            <person name="Jian J."/>
            <person name="Zhang X."/>
            <person name="Luo G."/>
            <person name="Jiang Y."/>
            <person name="Liu J."/>
            <person name="Wang Z."/>
            <person name="Sha Y."/>
            <person name="Zhang B."/>
            <person name="Wu H."/>
            <person name="Tang D."/>
            <person name="Shen Q."/>
            <person name="Xue P."/>
            <person name="Zou S."/>
            <person name="Wang X."/>
            <person name="Liu X."/>
            <person name="Wang F."/>
            <person name="Yang Y."/>
            <person name="An X."/>
            <person name="Dong Z."/>
            <person name="Zhang K."/>
            <person name="Zhang X."/>
            <person name="Luo M.C."/>
            <person name="Dvorak J."/>
            <person name="Tong Y."/>
            <person name="Wang J."/>
            <person name="Yang H."/>
            <person name="Li Z."/>
            <person name="Wang D."/>
            <person name="Zhang A."/>
            <person name="Wang J."/>
        </authorList>
    </citation>
    <scope>NUCLEOTIDE SEQUENCE</scope>
</reference>
<name>M8A8N0_TRIUA</name>
<organism evidence="1">
    <name type="scientific">Triticum urartu</name>
    <name type="common">Red wild einkorn</name>
    <name type="synonym">Crithodium urartu</name>
    <dbReference type="NCBI Taxonomy" id="4572"/>
    <lineage>
        <taxon>Eukaryota</taxon>
        <taxon>Viridiplantae</taxon>
        <taxon>Streptophyta</taxon>
        <taxon>Embryophyta</taxon>
        <taxon>Tracheophyta</taxon>
        <taxon>Spermatophyta</taxon>
        <taxon>Magnoliopsida</taxon>
        <taxon>Liliopsida</taxon>
        <taxon>Poales</taxon>
        <taxon>Poaceae</taxon>
        <taxon>BOP clade</taxon>
        <taxon>Pooideae</taxon>
        <taxon>Triticodae</taxon>
        <taxon>Triticeae</taxon>
        <taxon>Triticinae</taxon>
        <taxon>Triticum</taxon>
    </lineage>
</organism>
<dbReference type="eggNOG" id="KOG0239">
    <property type="taxonomic scope" value="Eukaryota"/>
</dbReference>
<dbReference type="GO" id="GO:0003777">
    <property type="term" value="F:microtubule motor activity"/>
    <property type="evidence" value="ECO:0007669"/>
    <property type="project" value="InterPro"/>
</dbReference>
<dbReference type="InterPro" id="IPR036961">
    <property type="entry name" value="Kinesin_motor_dom_sf"/>
</dbReference>
<dbReference type="PANTHER" id="PTHR47972">
    <property type="entry name" value="KINESIN-LIKE PROTEIN KLP-3"/>
    <property type="match status" value="1"/>
</dbReference>